<evidence type="ECO:0000256" key="1">
    <source>
        <dbReference type="SAM" id="Phobius"/>
    </source>
</evidence>
<name>W5IGN1_SCAIO</name>
<dbReference type="Proteomes" id="UP000005777">
    <property type="component" value="Unassembled WGS sequence"/>
</dbReference>
<dbReference type="Pfam" id="PF07006">
    <property type="entry name" value="DUF1310"/>
    <property type="match status" value="1"/>
</dbReference>
<evidence type="ECO:0000313" key="2">
    <source>
        <dbReference type="EMBL" id="EFG25978.2"/>
    </source>
</evidence>
<dbReference type="InterPro" id="IPR010738">
    <property type="entry name" value="DUF1310"/>
</dbReference>
<proteinExistence type="predicted"/>
<comment type="caution">
    <text evidence="2">The sequence shown here is derived from an EMBL/GenBank/DDBJ whole genome shotgun (WGS) entry which is preliminary data.</text>
</comment>
<reference evidence="2 3" key="1">
    <citation type="submission" date="2012-01" db="EMBL/GenBank/DDBJ databases">
        <title>The Genome Sequence of Scardovia inopinata F0304.</title>
        <authorList>
            <consortium name="The Broad Institute Genome Sequencing Platform"/>
            <person name="Ward D."/>
            <person name="Earl A."/>
            <person name="Feldgarden M."/>
            <person name="Gevers D."/>
            <person name="Young S."/>
            <person name="Zeng Q."/>
            <person name="Koehrsen M."/>
            <person name="Alvarado L."/>
            <person name="Berlin A.M."/>
            <person name="Borenstein D."/>
            <person name="Chapman S.B."/>
            <person name="Chen Z."/>
            <person name="Engels R."/>
            <person name="Freedman E."/>
            <person name="Gellesch M."/>
            <person name="Goldberg J."/>
            <person name="Griggs A."/>
            <person name="Gujja S."/>
            <person name="Heilman E.R."/>
            <person name="Heiman D.I."/>
            <person name="Hepburn T.A."/>
            <person name="Howarth C."/>
            <person name="Jen D."/>
            <person name="Larson L."/>
            <person name="Mehta T."/>
            <person name="Park D."/>
            <person name="Pearson M."/>
            <person name="Richards J."/>
            <person name="Roberts A."/>
            <person name="Saif S."/>
            <person name="Shea T.D."/>
            <person name="Shenoy N."/>
            <person name="Sisk P."/>
            <person name="Stolte C."/>
            <person name="Sykes S.N."/>
            <person name="Walk T."/>
            <person name="White J."/>
            <person name="Yandava C."/>
            <person name="Izard J."/>
            <person name="Baranova O.V."/>
            <person name="Blanton J.M."/>
            <person name="Tanner A.C."/>
            <person name="Dewhirst F."/>
            <person name="Haas B."/>
            <person name="Nusbaum C."/>
            <person name="Birren B."/>
        </authorList>
    </citation>
    <scope>NUCLEOTIDE SEQUENCE [LARGE SCALE GENOMIC DNA]</scope>
    <source>
        <strain evidence="2 3">F0304</strain>
    </source>
</reference>
<keyword evidence="3" id="KW-1185">Reference proteome</keyword>
<keyword evidence="1" id="KW-1133">Transmembrane helix</keyword>
<dbReference type="eggNOG" id="ENOG5033BQV">
    <property type="taxonomic scope" value="Bacteria"/>
</dbReference>
<protein>
    <submittedName>
        <fullName evidence="2">Uncharacterized protein</fullName>
    </submittedName>
</protein>
<keyword evidence="1" id="KW-0472">Membrane</keyword>
<sequence>MVDVIQTENHQADIGNKAEAELQPGSTSLTEEESSTIDSPDTDLEYLDSHLQESAAPVKYHRQIHFHWWQLALAFILTVTLVTIGTITLTQHEIHQQAQILKQQKKRYGKEIYKKMHKIVHSKECKKVIEEDLRETDPHALTDKGIIKTYTIVDSSITHNRSGGIDFIVMINNDKTLTIDLLVDRQWIYDDEYGPLKDTVDEVSGELWEKLETRYGKQIHDDDWAAKYRKAHPEEFPK</sequence>
<dbReference type="AlphaFoldDB" id="W5IGN1"/>
<gene>
    <name evidence="2" type="ORF">HMPREF9020_01047</name>
</gene>
<organism evidence="2 3">
    <name type="scientific">Scardovia inopinata F0304</name>
    <dbReference type="NCBI Taxonomy" id="641146"/>
    <lineage>
        <taxon>Bacteria</taxon>
        <taxon>Bacillati</taxon>
        <taxon>Actinomycetota</taxon>
        <taxon>Actinomycetes</taxon>
        <taxon>Bifidobacteriales</taxon>
        <taxon>Bifidobacteriaceae</taxon>
        <taxon>Scardovia</taxon>
    </lineage>
</organism>
<accession>W5IGN1</accession>
<dbReference type="HOGENOM" id="CLU_107589_0_0_11"/>
<evidence type="ECO:0000313" key="3">
    <source>
        <dbReference type="Proteomes" id="UP000005777"/>
    </source>
</evidence>
<dbReference type="EMBL" id="ADCX01000007">
    <property type="protein sequence ID" value="EFG25978.2"/>
    <property type="molecule type" value="Genomic_DNA"/>
</dbReference>
<feature type="transmembrane region" description="Helical" evidence="1">
    <location>
        <begin position="68"/>
        <end position="89"/>
    </location>
</feature>
<keyword evidence="1" id="KW-0812">Transmembrane</keyword>